<evidence type="ECO:0000313" key="1">
    <source>
        <dbReference type="EMBL" id="AKQ03903.1"/>
    </source>
</evidence>
<name>A0A0H4T7S3_9BACT</name>
<reference evidence="1" key="1">
    <citation type="journal article" date="2015" name="ISME J.">
        <title>Aquifer environment selects for microbial species cohorts in sediment and groundwater.</title>
        <authorList>
            <person name="Hug L.A."/>
            <person name="Thomas B.C."/>
            <person name="Brown C.T."/>
            <person name="Frischkorn K.R."/>
            <person name="Williams K.H."/>
            <person name="Tringe S.G."/>
            <person name="Banfield J.F."/>
        </authorList>
    </citation>
    <scope>NUCLEOTIDE SEQUENCE</scope>
</reference>
<proteinExistence type="predicted"/>
<protein>
    <submittedName>
        <fullName evidence="1">Uncharacterized protein</fullName>
    </submittedName>
</protein>
<sequence length="173" mass="18448">MRAQPDFSTSPRPQRPAGWEVAAATLAALLLAIAAHGAWRARAEAGEVKARLAEVRREIDSAQTHLRGLGARTAATEEMFALAAVASEAPPGQVVADVAAALPGDVRLERLSIAYGRTVSLEVDVVARGPEAWDGFLERLEREPSLQEVTSGPETREGEVRTTVRARYVGGGR</sequence>
<accession>A0A0H4T7S3</accession>
<dbReference type="EMBL" id="KT007024">
    <property type="protein sequence ID" value="AKQ03903.1"/>
    <property type="molecule type" value="Genomic_DNA"/>
</dbReference>
<dbReference type="AlphaFoldDB" id="A0A0H4T7S3"/>
<organism evidence="1">
    <name type="scientific">uncultured Acidobacteria bacterium Rifle_16ft_4_minimus_38982</name>
    <dbReference type="NCBI Taxonomy" id="1665089"/>
    <lineage>
        <taxon>Bacteria</taxon>
        <taxon>Pseudomonadati</taxon>
        <taxon>Acidobacteriota</taxon>
        <taxon>environmental samples</taxon>
    </lineage>
</organism>